<dbReference type="AlphaFoldDB" id="A0A951QA04"/>
<sequence length="110" mass="12854">MTQILDSLPTHYPDRVLCYYVNSTHKIQIVRIVNISGWYFERVVFPKQRIMFEALPEAQLEVHTTRLGQPILLEYIACNRLRIHEGSNNFIPFFALESESENFAKVAVLN</sequence>
<dbReference type="EMBL" id="JAHHHD010000012">
    <property type="protein sequence ID" value="MBW4659472.1"/>
    <property type="molecule type" value="Genomic_DNA"/>
</dbReference>
<comment type="caution">
    <text evidence="1">The sequence shown here is derived from an EMBL/GenBank/DDBJ whole genome shotgun (WGS) entry which is preliminary data.</text>
</comment>
<name>A0A951QA04_9CYAN</name>
<reference evidence="1" key="2">
    <citation type="journal article" date="2022" name="Microbiol. Resour. Announc.">
        <title>Metagenome Sequencing to Explore Phylogenomics of Terrestrial Cyanobacteria.</title>
        <authorList>
            <person name="Ward R.D."/>
            <person name="Stajich J.E."/>
            <person name="Johansen J.R."/>
            <person name="Huntemann M."/>
            <person name="Clum A."/>
            <person name="Foster B."/>
            <person name="Foster B."/>
            <person name="Roux S."/>
            <person name="Palaniappan K."/>
            <person name="Varghese N."/>
            <person name="Mukherjee S."/>
            <person name="Reddy T.B.K."/>
            <person name="Daum C."/>
            <person name="Copeland A."/>
            <person name="Chen I.A."/>
            <person name="Ivanova N.N."/>
            <person name="Kyrpides N.C."/>
            <person name="Shapiro N."/>
            <person name="Eloe-Fadrosh E.A."/>
            <person name="Pietrasiak N."/>
        </authorList>
    </citation>
    <scope>NUCLEOTIDE SEQUENCE</scope>
    <source>
        <strain evidence="1">UHER 2000/2452</strain>
    </source>
</reference>
<organism evidence="1 2">
    <name type="scientific">Drouetiella hepatica Uher 2000/2452</name>
    <dbReference type="NCBI Taxonomy" id="904376"/>
    <lineage>
        <taxon>Bacteria</taxon>
        <taxon>Bacillati</taxon>
        <taxon>Cyanobacteriota</taxon>
        <taxon>Cyanophyceae</taxon>
        <taxon>Oculatellales</taxon>
        <taxon>Oculatellaceae</taxon>
        <taxon>Drouetiella</taxon>
    </lineage>
</organism>
<dbReference type="InterPro" id="IPR014964">
    <property type="entry name" value="DUF1830"/>
</dbReference>
<evidence type="ECO:0000313" key="1">
    <source>
        <dbReference type="EMBL" id="MBW4659472.1"/>
    </source>
</evidence>
<protein>
    <submittedName>
        <fullName evidence="1">DUF1830 domain-containing protein</fullName>
    </submittedName>
</protein>
<proteinExistence type="predicted"/>
<accession>A0A951QA04</accession>
<evidence type="ECO:0000313" key="2">
    <source>
        <dbReference type="Proteomes" id="UP000757435"/>
    </source>
</evidence>
<reference evidence="1" key="1">
    <citation type="submission" date="2021-05" db="EMBL/GenBank/DDBJ databases">
        <authorList>
            <person name="Pietrasiak N."/>
            <person name="Ward R."/>
            <person name="Stajich J.E."/>
            <person name="Kurbessoian T."/>
        </authorList>
    </citation>
    <scope>NUCLEOTIDE SEQUENCE</scope>
    <source>
        <strain evidence="1">UHER 2000/2452</strain>
    </source>
</reference>
<dbReference type="Pfam" id="PF08865">
    <property type="entry name" value="DUF1830"/>
    <property type="match status" value="1"/>
</dbReference>
<gene>
    <name evidence="1" type="ORF">KME15_12420</name>
</gene>
<dbReference type="Proteomes" id="UP000757435">
    <property type="component" value="Unassembled WGS sequence"/>
</dbReference>